<keyword evidence="3" id="KW-0540">Nuclease</keyword>
<keyword evidence="2" id="KW-1277">Toxin-antitoxin system</keyword>
<dbReference type="GO" id="GO:0046872">
    <property type="term" value="F:metal ion binding"/>
    <property type="evidence" value="ECO:0007669"/>
    <property type="project" value="UniProtKB-KW"/>
</dbReference>
<dbReference type="Pfam" id="PF01850">
    <property type="entry name" value="PIN"/>
    <property type="match status" value="1"/>
</dbReference>
<dbReference type="STRING" id="1469647.BC351_13350"/>
<keyword evidence="4" id="KW-0479">Metal-binding</keyword>
<dbReference type="InterPro" id="IPR029060">
    <property type="entry name" value="PIN-like_dom_sf"/>
</dbReference>
<reference evidence="10" key="1">
    <citation type="submission" date="2016-07" db="EMBL/GenBank/DDBJ databases">
        <authorList>
            <person name="Florea S."/>
            <person name="Webb J.S."/>
            <person name="Jaromczyk J."/>
            <person name="Schardl C.L."/>
        </authorList>
    </citation>
    <scope>NUCLEOTIDE SEQUENCE [LARGE SCALE GENOMIC DNA]</scope>
    <source>
        <strain evidence="10">CY1</strain>
    </source>
</reference>
<protein>
    <recommendedName>
        <fullName evidence="8">PIN domain-containing protein</fullName>
    </recommendedName>
</protein>
<accession>A0A1V4H884</accession>
<keyword evidence="10" id="KW-1185">Reference proteome</keyword>
<evidence type="ECO:0000256" key="2">
    <source>
        <dbReference type="ARBA" id="ARBA00022649"/>
    </source>
</evidence>
<sequence length="132" mass="14882">MTGKVRAILDTNIAIGLILSDPEISQKLQFLHDEGVIFCMSVISKCELLSGAKDIKEIEQIINLGNDNFIEVSNEIAQIAGEIRREQKQRYGRVIKTPDALIIATARIYELSLYTKDRGMHFVEEYGVTLIK</sequence>
<dbReference type="GO" id="GO:0004518">
    <property type="term" value="F:nuclease activity"/>
    <property type="evidence" value="ECO:0007669"/>
    <property type="project" value="UniProtKB-KW"/>
</dbReference>
<evidence type="ECO:0000313" key="9">
    <source>
        <dbReference type="EMBL" id="OPH46905.1"/>
    </source>
</evidence>
<dbReference type="AlphaFoldDB" id="A0A1V4H884"/>
<keyword evidence="6" id="KW-0460">Magnesium</keyword>
<gene>
    <name evidence="9" type="ORF">BC351_13350</name>
</gene>
<dbReference type="Proteomes" id="UP000190626">
    <property type="component" value="Unassembled WGS sequence"/>
</dbReference>
<dbReference type="EMBL" id="MBTG01000072">
    <property type="protein sequence ID" value="OPH46905.1"/>
    <property type="molecule type" value="Genomic_DNA"/>
</dbReference>
<evidence type="ECO:0000256" key="4">
    <source>
        <dbReference type="ARBA" id="ARBA00022723"/>
    </source>
</evidence>
<dbReference type="RefSeq" id="WP_158082390.1">
    <property type="nucleotide sequence ID" value="NZ_MBTG01000072.1"/>
</dbReference>
<comment type="similarity">
    <text evidence="7">Belongs to the PINc/VapC protein family.</text>
</comment>
<proteinExistence type="inferred from homology"/>
<keyword evidence="5" id="KW-0378">Hydrolase</keyword>
<evidence type="ECO:0000313" key="10">
    <source>
        <dbReference type="Proteomes" id="UP000190626"/>
    </source>
</evidence>
<dbReference type="PANTHER" id="PTHR33653">
    <property type="entry name" value="RIBONUCLEASE VAPC2"/>
    <property type="match status" value="1"/>
</dbReference>
<evidence type="ECO:0000256" key="3">
    <source>
        <dbReference type="ARBA" id="ARBA00022722"/>
    </source>
</evidence>
<dbReference type="InterPro" id="IPR002716">
    <property type="entry name" value="PIN_dom"/>
</dbReference>
<dbReference type="PANTHER" id="PTHR33653:SF1">
    <property type="entry name" value="RIBONUCLEASE VAPC2"/>
    <property type="match status" value="1"/>
</dbReference>
<evidence type="ECO:0000256" key="6">
    <source>
        <dbReference type="ARBA" id="ARBA00022842"/>
    </source>
</evidence>
<dbReference type="InterPro" id="IPR050556">
    <property type="entry name" value="Type_II_TA_system_RNase"/>
</dbReference>
<feature type="domain" description="PIN" evidence="8">
    <location>
        <begin position="8"/>
        <end position="120"/>
    </location>
</feature>
<dbReference type="GO" id="GO:0016787">
    <property type="term" value="F:hydrolase activity"/>
    <property type="evidence" value="ECO:0007669"/>
    <property type="project" value="UniProtKB-KW"/>
</dbReference>
<evidence type="ECO:0000259" key="8">
    <source>
        <dbReference type="Pfam" id="PF01850"/>
    </source>
</evidence>
<dbReference type="OrthoDB" id="9815354at2"/>
<evidence type="ECO:0000256" key="1">
    <source>
        <dbReference type="ARBA" id="ARBA00001946"/>
    </source>
</evidence>
<dbReference type="Gene3D" id="3.40.50.1010">
    <property type="entry name" value="5'-nuclease"/>
    <property type="match status" value="1"/>
</dbReference>
<name>A0A1V4H884_9BACL</name>
<dbReference type="SUPFAM" id="SSF88723">
    <property type="entry name" value="PIN domain-like"/>
    <property type="match status" value="1"/>
</dbReference>
<evidence type="ECO:0000256" key="5">
    <source>
        <dbReference type="ARBA" id="ARBA00022801"/>
    </source>
</evidence>
<comment type="caution">
    <text evidence="9">The sequence shown here is derived from an EMBL/GenBank/DDBJ whole genome shotgun (WGS) entry which is preliminary data.</text>
</comment>
<evidence type="ECO:0000256" key="7">
    <source>
        <dbReference type="ARBA" id="ARBA00038093"/>
    </source>
</evidence>
<comment type="cofactor">
    <cofactor evidence="1">
        <name>Mg(2+)</name>
        <dbReference type="ChEBI" id="CHEBI:18420"/>
    </cofactor>
</comment>
<organism evidence="9 10">
    <name type="scientific">Paenibacillus ferrarius</name>
    <dbReference type="NCBI Taxonomy" id="1469647"/>
    <lineage>
        <taxon>Bacteria</taxon>
        <taxon>Bacillati</taxon>
        <taxon>Bacillota</taxon>
        <taxon>Bacilli</taxon>
        <taxon>Bacillales</taxon>
        <taxon>Paenibacillaceae</taxon>
        <taxon>Paenibacillus</taxon>
    </lineage>
</organism>